<feature type="chain" id="PRO_5028295966" evidence="1">
    <location>
        <begin position="20"/>
        <end position="346"/>
    </location>
</feature>
<protein>
    <submittedName>
        <fullName evidence="2">DUF1176 domain-containing protein</fullName>
    </submittedName>
</protein>
<dbReference type="EMBL" id="CACVAP010000046">
    <property type="protein sequence ID" value="CAA6805035.1"/>
    <property type="molecule type" value="Genomic_DNA"/>
</dbReference>
<dbReference type="InterPro" id="IPR009560">
    <property type="entry name" value="DUF1176"/>
</dbReference>
<keyword evidence="1" id="KW-0732">Signal</keyword>
<sequence length="346" mass="38627">MYMKKIIFMGLLISTQLLTALSFSHHDWEVTCDNSNTCRMVGYSEEDSKNLPVTVLLISRAGPNQEVMGKVQLGYLGDKESKVFATFPKKFQLEMKINNKSLGLVSMSKNELIGSLSKKQTYALLNAFKNKSTIVWKTGNYYWELSDQGSSAVLLKVDEFQKRLGTTGALYKKGTKSEQNVLRPKTVPTIYAPALYSDKEVRINSQQMKLLEKALVLNEEECFSANAEDNELSLYKLSSNKLLATKVCWMAAYNTGSAYWVINNKAPFAPKLITTESNAYSIENKIGTISGQHKGRGIGDCISYEKFVWNGKKFQQTNKGSTGACRLMAAGGAWNLPSFVSTIKRK</sequence>
<dbReference type="Pfam" id="PF06674">
    <property type="entry name" value="DUF1176"/>
    <property type="match status" value="1"/>
</dbReference>
<evidence type="ECO:0000256" key="1">
    <source>
        <dbReference type="SAM" id="SignalP"/>
    </source>
</evidence>
<accession>A0A6S6SBB8</accession>
<gene>
    <name evidence="2" type="ORF">HELGO_WM14702</name>
</gene>
<dbReference type="AlphaFoldDB" id="A0A6S6SBB8"/>
<proteinExistence type="predicted"/>
<organism evidence="2">
    <name type="scientific">uncultured Sulfurovum sp</name>
    <dbReference type="NCBI Taxonomy" id="269237"/>
    <lineage>
        <taxon>Bacteria</taxon>
        <taxon>Pseudomonadati</taxon>
        <taxon>Campylobacterota</taxon>
        <taxon>Epsilonproteobacteria</taxon>
        <taxon>Campylobacterales</taxon>
        <taxon>Sulfurovaceae</taxon>
        <taxon>Sulfurovum</taxon>
        <taxon>environmental samples</taxon>
    </lineage>
</organism>
<feature type="signal peptide" evidence="1">
    <location>
        <begin position="1"/>
        <end position="19"/>
    </location>
</feature>
<name>A0A6S6SBB8_9BACT</name>
<reference evidence="2" key="1">
    <citation type="submission" date="2020-01" db="EMBL/GenBank/DDBJ databases">
        <authorList>
            <person name="Meier V. D."/>
            <person name="Meier V D."/>
        </authorList>
    </citation>
    <scope>NUCLEOTIDE SEQUENCE</scope>
    <source>
        <strain evidence="2">HLG_WM_MAG_06</strain>
    </source>
</reference>
<evidence type="ECO:0000313" key="2">
    <source>
        <dbReference type="EMBL" id="CAA6805035.1"/>
    </source>
</evidence>